<feature type="region of interest" description="Disordered" evidence="1">
    <location>
        <begin position="179"/>
        <end position="202"/>
    </location>
</feature>
<dbReference type="CDD" id="cd00732">
    <property type="entry name" value="CheW"/>
    <property type="match status" value="1"/>
</dbReference>
<dbReference type="PANTHER" id="PTHR22617">
    <property type="entry name" value="CHEMOTAXIS SENSOR HISTIDINE KINASE-RELATED"/>
    <property type="match status" value="1"/>
</dbReference>
<dbReference type="RefSeq" id="WP_168108632.1">
    <property type="nucleotide sequence ID" value="NZ_VTOX01000006.1"/>
</dbReference>
<dbReference type="Gene3D" id="2.40.50.180">
    <property type="entry name" value="CheA-289, Domain 4"/>
    <property type="match status" value="1"/>
</dbReference>
<dbReference type="EMBL" id="VTOX01000006">
    <property type="protein sequence ID" value="NKE67511.1"/>
    <property type="molecule type" value="Genomic_DNA"/>
</dbReference>
<comment type="caution">
    <text evidence="3">The sequence shown here is derived from an EMBL/GenBank/DDBJ whole genome shotgun (WGS) entry which is preliminary data.</text>
</comment>
<dbReference type="Gene3D" id="2.30.30.40">
    <property type="entry name" value="SH3 Domains"/>
    <property type="match status" value="1"/>
</dbReference>
<dbReference type="GO" id="GO:0006935">
    <property type="term" value="P:chemotaxis"/>
    <property type="evidence" value="ECO:0007669"/>
    <property type="project" value="InterPro"/>
</dbReference>
<keyword evidence="4" id="KW-1185">Reference proteome</keyword>
<protein>
    <submittedName>
        <fullName evidence="3">Purine-binding chemotaxis protein CheW</fullName>
    </submittedName>
</protein>
<feature type="compositionally biased region" description="Pro residues" evidence="1">
    <location>
        <begin position="192"/>
        <end position="202"/>
    </location>
</feature>
<dbReference type="InterPro" id="IPR036061">
    <property type="entry name" value="CheW-like_dom_sf"/>
</dbReference>
<dbReference type="SUPFAM" id="SSF50341">
    <property type="entry name" value="CheW-like"/>
    <property type="match status" value="1"/>
</dbReference>
<dbReference type="GO" id="GO:0005829">
    <property type="term" value="C:cytosol"/>
    <property type="evidence" value="ECO:0007669"/>
    <property type="project" value="TreeGrafter"/>
</dbReference>
<dbReference type="AlphaFoldDB" id="A0A7X6I7H4"/>
<proteinExistence type="predicted"/>
<feature type="region of interest" description="Disordered" evidence="1">
    <location>
        <begin position="1"/>
        <end position="20"/>
    </location>
</feature>
<dbReference type="InterPro" id="IPR002545">
    <property type="entry name" value="CheW-lke_dom"/>
</dbReference>
<evidence type="ECO:0000313" key="3">
    <source>
        <dbReference type="EMBL" id="NKE67511.1"/>
    </source>
</evidence>
<evidence type="ECO:0000259" key="2">
    <source>
        <dbReference type="PROSITE" id="PS50851"/>
    </source>
</evidence>
<sequence length="202" mass="21442">MTELARNGKHQSAAAGTEAAPQRSRQYLTFLVGGEPFAVPIAAIKEIIEYRQPTDVPMMPAFMRGVINLRGRVVPVVDLSSRFGRGSGQVTRRSCIVVAEIRHDEELHDIGVAVDAVNAVLDIADEDIEPPPAFGAKLRAEFISGMGKLGEKFVIVLDIDKVLSVDELSLLAGAGAFHDAPAPPAADTTRPAPEPASSPPDA</sequence>
<feature type="domain" description="CheW-like" evidence="2">
    <location>
        <begin position="24"/>
        <end position="168"/>
    </location>
</feature>
<dbReference type="PANTHER" id="PTHR22617:SF41">
    <property type="entry name" value="CHEMOTAXIS SIGNAL TRANSDUCTION SYSTEM ADAPTOR PROTEIN CHEW"/>
    <property type="match status" value="1"/>
</dbReference>
<name>A0A7X6I7H4_9BURK</name>
<accession>A0A7X6I7H4</accession>
<reference evidence="3 4" key="1">
    <citation type="journal article" date="2020" name="Nature">
        <title>Bacterial chemolithoautotrophy via manganese oxidation.</title>
        <authorList>
            <person name="Yu H."/>
            <person name="Leadbetter J.R."/>
        </authorList>
    </citation>
    <scope>NUCLEOTIDE SEQUENCE [LARGE SCALE GENOMIC DNA]</scope>
    <source>
        <strain evidence="3 4">RBP-1</strain>
    </source>
</reference>
<gene>
    <name evidence="3" type="ORF">RAMLITH_16930</name>
</gene>
<dbReference type="PROSITE" id="PS50851">
    <property type="entry name" value="CHEW"/>
    <property type="match status" value="1"/>
</dbReference>
<organism evidence="3 4">
    <name type="scientific">Ramlibacter lithotrophicus</name>
    <dbReference type="NCBI Taxonomy" id="2606681"/>
    <lineage>
        <taxon>Bacteria</taxon>
        <taxon>Pseudomonadati</taxon>
        <taxon>Pseudomonadota</taxon>
        <taxon>Betaproteobacteria</taxon>
        <taxon>Burkholderiales</taxon>
        <taxon>Comamonadaceae</taxon>
        <taxon>Ramlibacter</taxon>
    </lineage>
</organism>
<dbReference type="Proteomes" id="UP000521868">
    <property type="component" value="Unassembled WGS sequence"/>
</dbReference>
<dbReference type="GO" id="GO:0007165">
    <property type="term" value="P:signal transduction"/>
    <property type="evidence" value="ECO:0007669"/>
    <property type="project" value="InterPro"/>
</dbReference>
<dbReference type="Pfam" id="PF01584">
    <property type="entry name" value="CheW"/>
    <property type="match status" value="1"/>
</dbReference>
<dbReference type="SMART" id="SM00260">
    <property type="entry name" value="CheW"/>
    <property type="match status" value="1"/>
</dbReference>
<evidence type="ECO:0000313" key="4">
    <source>
        <dbReference type="Proteomes" id="UP000521868"/>
    </source>
</evidence>
<dbReference type="InterPro" id="IPR039315">
    <property type="entry name" value="CheW"/>
</dbReference>
<evidence type="ECO:0000256" key="1">
    <source>
        <dbReference type="SAM" id="MobiDB-lite"/>
    </source>
</evidence>
<feature type="compositionally biased region" description="Low complexity" evidence="1">
    <location>
        <begin position="179"/>
        <end position="191"/>
    </location>
</feature>